<gene>
    <name evidence="1" type="ORF">MLD38_022331</name>
</gene>
<comment type="caution">
    <text evidence="1">The sequence shown here is derived from an EMBL/GenBank/DDBJ whole genome shotgun (WGS) entry which is preliminary data.</text>
</comment>
<evidence type="ECO:0000313" key="1">
    <source>
        <dbReference type="EMBL" id="KAI4366456.1"/>
    </source>
</evidence>
<reference evidence="2" key="1">
    <citation type="journal article" date="2023" name="Front. Plant Sci.">
        <title>Chromosomal-level genome assembly of Melastoma candidum provides insights into trichome evolution.</title>
        <authorList>
            <person name="Zhong Y."/>
            <person name="Wu W."/>
            <person name="Sun C."/>
            <person name="Zou P."/>
            <person name="Liu Y."/>
            <person name="Dai S."/>
            <person name="Zhou R."/>
        </authorList>
    </citation>
    <scope>NUCLEOTIDE SEQUENCE [LARGE SCALE GENOMIC DNA]</scope>
</reference>
<proteinExistence type="predicted"/>
<keyword evidence="2" id="KW-1185">Reference proteome</keyword>
<dbReference type="Proteomes" id="UP001057402">
    <property type="component" value="Chromosome 6"/>
</dbReference>
<name>A0ACB9QJF5_9MYRT</name>
<evidence type="ECO:0000313" key="2">
    <source>
        <dbReference type="Proteomes" id="UP001057402"/>
    </source>
</evidence>
<sequence length="90" mass="9942">MDLPWLEDGEDVAAARLLVFLMKLEKERSSSMDKIMKKLRSAQKRAQEMRSSTVANQAPPASNNLVKALIFRRSRSVGGSLGGCCTCHAF</sequence>
<accession>A0ACB9QJF5</accession>
<organism evidence="1 2">
    <name type="scientific">Melastoma candidum</name>
    <dbReference type="NCBI Taxonomy" id="119954"/>
    <lineage>
        <taxon>Eukaryota</taxon>
        <taxon>Viridiplantae</taxon>
        <taxon>Streptophyta</taxon>
        <taxon>Embryophyta</taxon>
        <taxon>Tracheophyta</taxon>
        <taxon>Spermatophyta</taxon>
        <taxon>Magnoliopsida</taxon>
        <taxon>eudicotyledons</taxon>
        <taxon>Gunneridae</taxon>
        <taxon>Pentapetalae</taxon>
        <taxon>rosids</taxon>
        <taxon>malvids</taxon>
        <taxon>Myrtales</taxon>
        <taxon>Melastomataceae</taxon>
        <taxon>Melastomatoideae</taxon>
        <taxon>Melastomateae</taxon>
        <taxon>Melastoma</taxon>
    </lineage>
</organism>
<protein>
    <submittedName>
        <fullName evidence="1">Uncharacterized protein</fullName>
    </submittedName>
</protein>
<dbReference type="EMBL" id="CM042885">
    <property type="protein sequence ID" value="KAI4366456.1"/>
    <property type="molecule type" value="Genomic_DNA"/>
</dbReference>